<evidence type="ECO:0000313" key="8">
    <source>
        <dbReference type="Proteomes" id="UP000199421"/>
    </source>
</evidence>
<evidence type="ECO:0000256" key="2">
    <source>
        <dbReference type="ARBA" id="ARBA00022723"/>
    </source>
</evidence>
<keyword evidence="8" id="KW-1185">Reference proteome</keyword>
<accession>A0A1H7QWZ5</accession>
<dbReference type="GO" id="GO:0046872">
    <property type="term" value="F:metal ion binding"/>
    <property type="evidence" value="ECO:0007669"/>
    <property type="project" value="UniProtKB-KW"/>
</dbReference>
<feature type="chain" id="PRO_5011766031" evidence="5">
    <location>
        <begin position="26"/>
        <end position="206"/>
    </location>
</feature>
<evidence type="ECO:0000313" key="7">
    <source>
        <dbReference type="EMBL" id="SEL52248.1"/>
    </source>
</evidence>
<protein>
    <submittedName>
        <fullName evidence="7">Cytochrome c</fullName>
    </submittedName>
</protein>
<keyword evidence="1 4" id="KW-0349">Heme</keyword>
<organism evidence="7 8">
    <name type="scientific">Olivibacter domesticus</name>
    <name type="common">Pseudosphingobacterium domesticum</name>
    <dbReference type="NCBI Taxonomy" id="407022"/>
    <lineage>
        <taxon>Bacteria</taxon>
        <taxon>Pseudomonadati</taxon>
        <taxon>Bacteroidota</taxon>
        <taxon>Sphingobacteriia</taxon>
        <taxon>Sphingobacteriales</taxon>
        <taxon>Sphingobacteriaceae</taxon>
        <taxon>Olivibacter</taxon>
    </lineage>
</organism>
<dbReference type="STRING" id="407022.SAMN05661044_02752"/>
<dbReference type="PROSITE" id="PS51007">
    <property type="entry name" value="CYTC"/>
    <property type="match status" value="1"/>
</dbReference>
<feature type="signal peptide" evidence="5">
    <location>
        <begin position="1"/>
        <end position="25"/>
    </location>
</feature>
<evidence type="ECO:0000256" key="1">
    <source>
        <dbReference type="ARBA" id="ARBA00022617"/>
    </source>
</evidence>
<dbReference type="SUPFAM" id="SSF46626">
    <property type="entry name" value="Cytochrome c"/>
    <property type="match status" value="1"/>
</dbReference>
<dbReference type="Pfam" id="PF13442">
    <property type="entry name" value="Cytochrome_CBB3"/>
    <property type="match status" value="1"/>
</dbReference>
<feature type="domain" description="Cytochrome c" evidence="6">
    <location>
        <begin position="87"/>
        <end position="169"/>
    </location>
</feature>
<dbReference type="GO" id="GO:0020037">
    <property type="term" value="F:heme binding"/>
    <property type="evidence" value="ECO:0007669"/>
    <property type="project" value="InterPro"/>
</dbReference>
<gene>
    <name evidence="7" type="ORF">SAMN05661044_02752</name>
</gene>
<keyword evidence="5" id="KW-0732">Signal</keyword>
<reference evidence="8" key="1">
    <citation type="submission" date="2016-10" db="EMBL/GenBank/DDBJ databases">
        <authorList>
            <person name="Varghese N."/>
            <person name="Submissions S."/>
        </authorList>
    </citation>
    <scope>NUCLEOTIDE SEQUENCE [LARGE SCALE GENOMIC DNA]</scope>
    <source>
        <strain evidence="8">DSM 18733</strain>
    </source>
</reference>
<evidence type="ECO:0000256" key="5">
    <source>
        <dbReference type="SAM" id="SignalP"/>
    </source>
</evidence>
<keyword evidence="2 4" id="KW-0479">Metal-binding</keyword>
<keyword evidence="3 4" id="KW-0408">Iron</keyword>
<evidence type="ECO:0000259" key="6">
    <source>
        <dbReference type="PROSITE" id="PS51007"/>
    </source>
</evidence>
<sequence>MPDSMEKLINLHILFFSLVLMTATACQSTNEEEQVEKEVKGFDVPVHPDDKKWPARFGFGNEADRSTIKRLDISIAPDGTGLPAGKGFADQGAVIYKVKCVACHGSKGWEGPFDQLVSDDSSKAKTIGNYWPYATTVFDYIRRAMPYNAPGSLSDEEVYQLTAFLLYANGIVKINEEINAKTLPKIEMPAKKFFVVDDRKGGHEVY</sequence>
<dbReference type="InterPro" id="IPR036909">
    <property type="entry name" value="Cyt_c-like_dom_sf"/>
</dbReference>
<evidence type="ECO:0000256" key="4">
    <source>
        <dbReference type="PROSITE-ProRule" id="PRU00433"/>
    </source>
</evidence>
<dbReference type="Proteomes" id="UP000199421">
    <property type="component" value="Unassembled WGS sequence"/>
</dbReference>
<dbReference type="AlphaFoldDB" id="A0A1H7QWZ5"/>
<dbReference type="Gene3D" id="1.10.760.10">
    <property type="entry name" value="Cytochrome c-like domain"/>
    <property type="match status" value="1"/>
</dbReference>
<dbReference type="PROSITE" id="PS51257">
    <property type="entry name" value="PROKAR_LIPOPROTEIN"/>
    <property type="match status" value="1"/>
</dbReference>
<dbReference type="EMBL" id="FOAF01000002">
    <property type="protein sequence ID" value="SEL52248.1"/>
    <property type="molecule type" value="Genomic_DNA"/>
</dbReference>
<dbReference type="InterPro" id="IPR009056">
    <property type="entry name" value="Cyt_c-like_dom"/>
</dbReference>
<evidence type="ECO:0000256" key="3">
    <source>
        <dbReference type="ARBA" id="ARBA00023004"/>
    </source>
</evidence>
<dbReference type="GO" id="GO:0009055">
    <property type="term" value="F:electron transfer activity"/>
    <property type="evidence" value="ECO:0007669"/>
    <property type="project" value="InterPro"/>
</dbReference>
<name>A0A1H7QWZ5_OLID1</name>
<proteinExistence type="predicted"/>